<dbReference type="RefSeq" id="WP_125180704.1">
    <property type="nucleotide sequence ID" value="NZ_QZMU01000001.1"/>
</dbReference>
<organism evidence="1 2">
    <name type="scientific">Thiohalobacter thiocyanaticus</name>
    <dbReference type="NCBI Taxonomy" id="585455"/>
    <lineage>
        <taxon>Bacteria</taxon>
        <taxon>Pseudomonadati</taxon>
        <taxon>Pseudomonadota</taxon>
        <taxon>Gammaproteobacteria</taxon>
        <taxon>Thiohalobacterales</taxon>
        <taxon>Thiohalobacteraceae</taxon>
        <taxon>Thiohalobacter</taxon>
    </lineage>
</organism>
<name>A0A426QI46_9GAMM</name>
<evidence type="ECO:0000313" key="1">
    <source>
        <dbReference type="EMBL" id="RRQ21420.1"/>
    </source>
</evidence>
<sequence>MKVLISLFPVIPAQAGIQMSLRIMDSGLRRNDAERDCGYTGLGELYLSVLSVYSVAILI</sequence>
<dbReference type="AlphaFoldDB" id="A0A426QI46"/>
<accession>A0A426QI46</accession>
<gene>
    <name evidence="1" type="ORF">D6C00_05325</name>
</gene>
<dbReference type="Proteomes" id="UP000287798">
    <property type="component" value="Unassembled WGS sequence"/>
</dbReference>
<proteinExistence type="predicted"/>
<comment type="caution">
    <text evidence="1">The sequence shown here is derived from an EMBL/GenBank/DDBJ whole genome shotgun (WGS) entry which is preliminary data.</text>
</comment>
<protein>
    <submittedName>
        <fullName evidence="1">Uncharacterized protein</fullName>
    </submittedName>
</protein>
<keyword evidence="2" id="KW-1185">Reference proteome</keyword>
<dbReference type="EMBL" id="QZMU01000001">
    <property type="protein sequence ID" value="RRQ21420.1"/>
    <property type="molecule type" value="Genomic_DNA"/>
</dbReference>
<evidence type="ECO:0000313" key="2">
    <source>
        <dbReference type="Proteomes" id="UP000287798"/>
    </source>
</evidence>
<reference evidence="1 2" key="1">
    <citation type="journal article" date="2010" name="Int. J. Syst. Evol. Microbiol.">
        <title>Thiohalobacter thiocyanaticus gen. nov., sp. nov., a moderately halophilic, sulfur-oxidizing gammaproteobacterium from hypersaline lakes, that utilizes thiocyanate.</title>
        <authorList>
            <person name="Sorokin D.Y."/>
            <person name="Kovaleva O.L."/>
            <person name="Tourova T.P."/>
            <person name="Muyzer G."/>
        </authorList>
    </citation>
    <scope>NUCLEOTIDE SEQUENCE [LARGE SCALE GENOMIC DNA]</scope>
    <source>
        <strain evidence="1 2">Hrh1</strain>
    </source>
</reference>